<keyword evidence="4" id="KW-0804">Transcription</keyword>
<feature type="compositionally biased region" description="Polar residues" evidence="7">
    <location>
        <begin position="94"/>
        <end position="118"/>
    </location>
</feature>
<protein>
    <recommendedName>
        <fullName evidence="8">AP2/ERF domain-containing protein</fullName>
    </recommendedName>
</protein>
<dbReference type="AlphaFoldDB" id="A0AAV1WEY1"/>
<dbReference type="Gene3D" id="3.30.730.10">
    <property type="entry name" value="AP2/ERF domain"/>
    <property type="match status" value="1"/>
</dbReference>
<dbReference type="SUPFAM" id="SSF54171">
    <property type="entry name" value="DNA-binding domain"/>
    <property type="match status" value="1"/>
</dbReference>
<dbReference type="GO" id="GO:0009873">
    <property type="term" value="P:ethylene-activated signaling pathway"/>
    <property type="evidence" value="ECO:0007669"/>
    <property type="project" value="InterPro"/>
</dbReference>
<dbReference type="PANTHER" id="PTHR31190">
    <property type="entry name" value="DNA-BINDING DOMAIN"/>
    <property type="match status" value="1"/>
</dbReference>
<feature type="region of interest" description="Disordered" evidence="7">
    <location>
        <begin position="62"/>
        <end position="133"/>
    </location>
</feature>
<keyword evidence="2" id="KW-0805">Transcription regulation</keyword>
<dbReference type="InterPro" id="IPR016177">
    <property type="entry name" value="DNA-bd_dom_sf"/>
</dbReference>
<dbReference type="FunFam" id="3.30.730.10:FF:000001">
    <property type="entry name" value="Ethylene-responsive transcription factor 2"/>
    <property type="match status" value="1"/>
</dbReference>
<dbReference type="InterPro" id="IPR036955">
    <property type="entry name" value="AP2/ERF_dom_sf"/>
</dbReference>
<evidence type="ECO:0000313" key="9">
    <source>
        <dbReference type="EMBL" id="CAL0307899.1"/>
    </source>
</evidence>
<keyword evidence="5" id="KW-0539">Nucleus</keyword>
<gene>
    <name evidence="9" type="ORF">LLUT_LOCUS8959</name>
</gene>
<dbReference type="CDD" id="cd00018">
    <property type="entry name" value="AP2"/>
    <property type="match status" value="1"/>
</dbReference>
<comment type="subcellular location">
    <subcellularLocation>
        <location evidence="1">Nucleus</location>
    </subcellularLocation>
</comment>
<dbReference type="GO" id="GO:0003677">
    <property type="term" value="F:DNA binding"/>
    <property type="evidence" value="ECO:0007669"/>
    <property type="project" value="UniProtKB-KW"/>
</dbReference>
<dbReference type="PRINTS" id="PR00367">
    <property type="entry name" value="ETHRSPELEMNT"/>
</dbReference>
<accession>A0AAV1WEY1</accession>
<dbReference type="EMBL" id="CAXHTB010000006">
    <property type="protein sequence ID" value="CAL0307899.1"/>
    <property type="molecule type" value="Genomic_DNA"/>
</dbReference>
<keyword evidence="10" id="KW-1185">Reference proteome</keyword>
<organism evidence="9 10">
    <name type="scientific">Lupinus luteus</name>
    <name type="common">European yellow lupine</name>
    <dbReference type="NCBI Taxonomy" id="3873"/>
    <lineage>
        <taxon>Eukaryota</taxon>
        <taxon>Viridiplantae</taxon>
        <taxon>Streptophyta</taxon>
        <taxon>Embryophyta</taxon>
        <taxon>Tracheophyta</taxon>
        <taxon>Spermatophyta</taxon>
        <taxon>Magnoliopsida</taxon>
        <taxon>eudicotyledons</taxon>
        <taxon>Gunneridae</taxon>
        <taxon>Pentapetalae</taxon>
        <taxon>rosids</taxon>
        <taxon>fabids</taxon>
        <taxon>Fabales</taxon>
        <taxon>Fabaceae</taxon>
        <taxon>Papilionoideae</taxon>
        <taxon>50 kb inversion clade</taxon>
        <taxon>genistoids sensu lato</taxon>
        <taxon>core genistoids</taxon>
        <taxon>Genisteae</taxon>
        <taxon>Lupinus</taxon>
    </lineage>
</organism>
<evidence type="ECO:0000256" key="5">
    <source>
        <dbReference type="ARBA" id="ARBA00023242"/>
    </source>
</evidence>
<proteinExistence type="inferred from homology"/>
<dbReference type="InterPro" id="IPR001471">
    <property type="entry name" value="AP2/ERF_dom"/>
</dbReference>
<evidence type="ECO:0000256" key="7">
    <source>
        <dbReference type="SAM" id="MobiDB-lite"/>
    </source>
</evidence>
<dbReference type="Proteomes" id="UP001497480">
    <property type="component" value="Unassembled WGS sequence"/>
</dbReference>
<comment type="similarity">
    <text evidence="6">Belongs to the AP2/ERF transcription factor family. ERF subfamily.</text>
</comment>
<evidence type="ECO:0000256" key="4">
    <source>
        <dbReference type="ARBA" id="ARBA00023163"/>
    </source>
</evidence>
<evidence type="ECO:0000256" key="2">
    <source>
        <dbReference type="ARBA" id="ARBA00023015"/>
    </source>
</evidence>
<sequence length="383" mass="43203">MCGGAIISESDPADGAALGIYRPVTADILWPNLRKQRRKKFSTVLRPETVALNDDFEDDFRNFKDDSDIEEDDDDDDDDDDDEFMESGFEPTKLFNQNLKTPSRGSTAVKSVKSNGQAGESRKRKRKNQYRGIRQRPWGKWAAEIRDPRKGVRVWLGTFNTAEGAARAYDAEAKRIRGKKAKVNFPDEAPAVTPKHLKVSPEELKENLNFVQPKVNKMFNLENYSMGHMEEKPLVNQYSNLGLFPRNGLDLTPLEASDDIMAYFSSEHSSNSIDYSDLRWGEQGRMTPEIKSMQSKSVQVANQQKNLQSNSENVVSVQGILTKSLTQELLYMESHLKFFDQTPYLSGSWDDASLTPFLETQDGGNTMNLWGFDDLPSVAGGAF</sequence>
<reference evidence="9 10" key="1">
    <citation type="submission" date="2024-03" db="EMBL/GenBank/DDBJ databases">
        <authorList>
            <person name="Martinez-Hernandez J."/>
        </authorList>
    </citation>
    <scope>NUCLEOTIDE SEQUENCE [LARGE SCALE GENOMIC DNA]</scope>
</reference>
<evidence type="ECO:0000256" key="6">
    <source>
        <dbReference type="ARBA" id="ARBA00024343"/>
    </source>
</evidence>
<name>A0AAV1WEY1_LUPLU</name>
<comment type="caution">
    <text evidence="9">The sequence shown here is derived from an EMBL/GenBank/DDBJ whole genome shotgun (WGS) entry which is preliminary data.</text>
</comment>
<dbReference type="SMART" id="SM00380">
    <property type="entry name" value="AP2"/>
    <property type="match status" value="1"/>
</dbReference>
<evidence type="ECO:0000256" key="3">
    <source>
        <dbReference type="ARBA" id="ARBA00023125"/>
    </source>
</evidence>
<keyword evidence="3" id="KW-0238">DNA-binding</keyword>
<feature type="compositionally biased region" description="Acidic residues" evidence="7">
    <location>
        <begin position="67"/>
        <end position="85"/>
    </location>
</feature>
<evidence type="ECO:0000256" key="1">
    <source>
        <dbReference type="ARBA" id="ARBA00004123"/>
    </source>
</evidence>
<feature type="domain" description="AP2/ERF" evidence="8">
    <location>
        <begin position="129"/>
        <end position="186"/>
    </location>
</feature>
<dbReference type="GO" id="GO:0003700">
    <property type="term" value="F:DNA-binding transcription factor activity"/>
    <property type="evidence" value="ECO:0007669"/>
    <property type="project" value="InterPro"/>
</dbReference>
<dbReference type="PROSITE" id="PS51032">
    <property type="entry name" value="AP2_ERF"/>
    <property type="match status" value="1"/>
</dbReference>
<evidence type="ECO:0000313" key="10">
    <source>
        <dbReference type="Proteomes" id="UP001497480"/>
    </source>
</evidence>
<dbReference type="GO" id="GO:0005634">
    <property type="term" value="C:nucleus"/>
    <property type="evidence" value="ECO:0007669"/>
    <property type="project" value="UniProtKB-SubCell"/>
</dbReference>
<dbReference type="InterPro" id="IPR044808">
    <property type="entry name" value="ERF_plant"/>
</dbReference>
<evidence type="ECO:0000259" key="8">
    <source>
        <dbReference type="PROSITE" id="PS51032"/>
    </source>
</evidence>
<dbReference type="PANTHER" id="PTHR31190:SF480">
    <property type="entry name" value="ETHYLENE-RESPONSIVE TRANSCRIPTION FACTOR RAP2-12"/>
    <property type="match status" value="1"/>
</dbReference>
<dbReference type="Pfam" id="PF00847">
    <property type="entry name" value="AP2"/>
    <property type="match status" value="1"/>
</dbReference>